<protein>
    <recommendedName>
        <fullName evidence="7">Putative 4-hydroxy-4-methyl-2-oxoglutarate aldolase</fullName>
        <ecNumber evidence="6">4.1.1.112</ecNumber>
        <ecNumber evidence="5">4.1.3.17</ecNumber>
    </recommendedName>
    <alternativeName>
        <fullName evidence="11">Oxaloacetate decarboxylase</fullName>
    </alternativeName>
    <alternativeName>
        <fullName evidence="9">Regulator of ribonuclease activity homolog</fullName>
    </alternativeName>
    <alternativeName>
        <fullName evidence="10">RraA-like protein</fullName>
    </alternativeName>
</protein>
<proteinExistence type="inferred from homology"/>
<evidence type="ECO:0000256" key="2">
    <source>
        <dbReference type="ARBA" id="ARBA00001968"/>
    </source>
</evidence>
<dbReference type="EC" id="4.1.1.112" evidence="6"/>
<dbReference type="PANTHER" id="PTHR33254">
    <property type="entry name" value="4-HYDROXY-4-METHYL-2-OXOGLUTARATE ALDOLASE 3-RELATED"/>
    <property type="match status" value="1"/>
</dbReference>
<keyword evidence="14" id="KW-0456">Lyase</keyword>
<comment type="function">
    <text evidence="8">Catalyzes the aldol cleavage of 4-hydroxy-4-methyl-2-oxoglutarate (HMG) into 2 molecules of pyruvate. Also contains a secondary oxaloacetate (OAA) decarboxylase activity due to the common pyruvate enolate transition state formed following C-C bond cleavage in the retro-aldol and decarboxylation reactions.</text>
</comment>
<dbReference type="EC" id="4.1.3.17" evidence="5"/>
<dbReference type="EMBL" id="CP087164">
    <property type="protein sequence ID" value="UGS36142.1"/>
    <property type="molecule type" value="Genomic_DNA"/>
</dbReference>
<organism evidence="14 15">
    <name type="scientific">Capillimicrobium parvum</name>
    <dbReference type="NCBI Taxonomy" id="2884022"/>
    <lineage>
        <taxon>Bacteria</taxon>
        <taxon>Bacillati</taxon>
        <taxon>Actinomycetota</taxon>
        <taxon>Thermoleophilia</taxon>
        <taxon>Solirubrobacterales</taxon>
        <taxon>Capillimicrobiaceae</taxon>
        <taxon>Capillimicrobium</taxon>
    </lineage>
</organism>
<evidence type="ECO:0000256" key="13">
    <source>
        <dbReference type="PIRSR" id="PIRSR605493-1"/>
    </source>
</evidence>
<evidence type="ECO:0000256" key="12">
    <source>
        <dbReference type="ARBA" id="ARBA00047973"/>
    </source>
</evidence>
<evidence type="ECO:0000256" key="8">
    <source>
        <dbReference type="ARBA" id="ARBA00025046"/>
    </source>
</evidence>
<evidence type="ECO:0000313" key="14">
    <source>
        <dbReference type="EMBL" id="UGS36142.1"/>
    </source>
</evidence>
<dbReference type="Gene3D" id="3.50.30.40">
    <property type="entry name" value="Ribonuclease E inhibitor RraA/RraA-like"/>
    <property type="match status" value="1"/>
</dbReference>
<comment type="cofactor">
    <cofactor evidence="13">
        <name>Mg(2+)</name>
        <dbReference type="ChEBI" id="CHEBI:18420"/>
    </cofactor>
</comment>
<comment type="subunit">
    <text evidence="4">Homotrimer.</text>
</comment>
<evidence type="ECO:0000256" key="10">
    <source>
        <dbReference type="ARBA" id="ARBA00030169"/>
    </source>
</evidence>
<dbReference type="CDD" id="cd16841">
    <property type="entry name" value="RraA_family"/>
    <property type="match status" value="1"/>
</dbReference>
<dbReference type="Pfam" id="PF03737">
    <property type="entry name" value="RraA-like"/>
    <property type="match status" value="1"/>
</dbReference>
<evidence type="ECO:0000256" key="9">
    <source>
        <dbReference type="ARBA" id="ARBA00029596"/>
    </source>
</evidence>
<dbReference type="Proteomes" id="UP001162834">
    <property type="component" value="Chromosome"/>
</dbReference>
<keyword evidence="13" id="KW-0479">Metal-binding</keyword>
<dbReference type="KEGG" id="sbae:DSM104329_02542"/>
<sequence>MTAPGDTAYLGELLATDIANRGLAAAVVDGLIRDSEALPGLPVSFFARGVTPTARRGDDPGRSMIPIDLGGVQVRPGDWIVADGDGVVAIAAGEVDSVLAKAEEAARLEERMLERIRAGANVMDAVRAVIGAPS</sequence>
<accession>A0A9E6XYC6</accession>
<comment type="catalytic activity">
    <reaction evidence="1">
        <text>4-hydroxy-4-methyl-2-oxoglutarate = 2 pyruvate</text>
        <dbReference type="Rhea" id="RHEA:22748"/>
        <dbReference type="ChEBI" id="CHEBI:15361"/>
        <dbReference type="ChEBI" id="CHEBI:58276"/>
        <dbReference type="EC" id="4.1.3.17"/>
    </reaction>
</comment>
<name>A0A9E6XYC6_9ACTN</name>
<dbReference type="AlphaFoldDB" id="A0A9E6XYC6"/>
<comment type="similarity">
    <text evidence="3">Belongs to the class II aldolase/RraA-like family.</text>
</comment>
<comment type="cofactor">
    <cofactor evidence="2">
        <name>a divalent metal cation</name>
        <dbReference type="ChEBI" id="CHEBI:60240"/>
    </cofactor>
</comment>
<evidence type="ECO:0000256" key="6">
    <source>
        <dbReference type="ARBA" id="ARBA00012947"/>
    </source>
</evidence>
<comment type="catalytic activity">
    <reaction evidence="12">
        <text>oxaloacetate + H(+) = pyruvate + CO2</text>
        <dbReference type="Rhea" id="RHEA:15641"/>
        <dbReference type="ChEBI" id="CHEBI:15361"/>
        <dbReference type="ChEBI" id="CHEBI:15378"/>
        <dbReference type="ChEBI" id="CHEBI:16452"/>
        <dbReference type="ChEBI" id="CHEBI:16526"/>
        <dbReference type="EC" id="4.1.1.112"/>
    </reaction>
</comment>
<gene>
    <name evidence="14" type="primary">proA_1</name>
    <name evidence="14" type="ORF">DSM104329_02542</name>
</gene>
<dbReference type="GO" id="GO:0008948">
    <property type="term" value="F:oxaloacetate decarboxylase activity"/>
    <property type="evidence" value="ECO:0007669"/>
    <property type="project" value="UniProtKB-EC"/>
</dbReference>
<dbReference type="InterPro" id="IPR005493">
    <property type="entry name" value="RraA/RraA-like"/>
</dbReference>
<dbReference type="GO" id="GO:0047443">
    <property type="term" value="F:4-hydroxy-4-methyl-2-oxoglutarate aldolase activity"/>
    <property type="evidence" value="ECO:0007669"/>
    <property type="project" value="UniProtKB-EC"/>
</dbReference>
<dbReference type="GO" id="GO:0046872">
    <property type="term" value="F:metal ion binding"/>
    <property type="evidence" value="ECO:0007669"/>
    <property type="project" value="UniProtKB-KW"/>
</dbReference>
<evidence type="ECO:0000256" key="3">
    <source>
        <dbReference type="ARBA" id="ARBA00008621"/>
    </source>
</evidence>
<dbReference type="RefSeq" id="WP_259315819.1">
    <property type="nucleotide sequence ID" value="NZ_CP087164.1"/>
</dbReference>
<evidence type="ECO:0000256" key="1">
    <source>
        <dbReference type="ARBA" id="ARBA00001342"/>
    </source>
</evidence>
<reference evidence="14" key="1">
    <citation type="journal article" date="2022" name="Int. J. Syst. Evol. Microbiol.">
        <title>Pseudomonas aegrilactucae sp. nov. and Pseudomonas morbosilactucae sp. nov., pathogens causing bacterial rot of lettuce in Japan.</title>
        <authorList>
            <person name="Sawada H."/>
            <person name="Fujikawa T."/>
            <person name="Satou M."/>
        </authorList>
    </citation>
    <scope>NUCLEOTIDE SEQUENCE</scope>
    <source>
        <strain evidence="14">0166_1</strain>
    </source>
</reference>
<dbReference type="SUPFAM" id="SSF89562">
    <property type="entry name" value="RraA-like"/>
    <property type="match status" value="1"/>
</dbReference>
<feature type="binding site" evidence="13">
    <location>
        <position position="34"/>
    </location>
    <ligand>
        <name>Mg(2+)</name>
        <dbReference type="ChEBI" id="CHEBI:18420"/>
    </ligand>
</feature>
<evidence type="ECO:0000256" key="5">
    <source>
        <dbReference type="ARBA" id="ARBA00012213"/>
    </source>
</evidence>
<keyword evidence="15" id="KW-1185">Reference proteome</keyword>
<evidence type="ECO:0000256" key="4">
    <source>
        <dbReference type="ARBA" id="ARBA00011233"/>
    </source>
</evidence>
<keyword evidence="13" id="KW-0460">Magnesium</keyword>
<evidence type="ECO:0000256" key="11">
    <source>
        <dbReference type="ARBA" id="ARBA00032305"/>
    </source>
</evidence>
<feature type="binding site" evidence="13">
    <location>
        <begin position="11"/>
        <end position="14"/>
    </location>
    <ligand>
        <name>substrate</name>
    </ligand>
</feature>
<dbReference type="PANTHER" id="PTHR33254:SF4">
    <property type="entry name" value="4-HYDROXY-4-METHYL-2-OXOGLUTARATE ALDOLASE 3-RELATED"/>
    <property type="match status" value="1"/>
</dbReference>
<feature type="binding site" evidence="13">
    <location>
        <position position="33"/>
    </location>
    <ligand>
        <name>substrate</name>
    </ligand>
</feature>
<dbReference type="InterPro" id="IPR036704">
    <property type="entry name" value="RraA/RraA-like_sf"/>
</dbReference>
<evidence type="ECO:0000256" key="7">
    <source>
        <dbReference type="ARBA" id="ARBA00016549"/>
    </source>
</evidence>
<evidence type="ECO:0000313" key="15">
    <source>
        <dbReference type="Proteomes" id="UP001162834"/>
    </source>
</evidence>